<dbReference type="InterPro" id="IPR009071">
    <property type="entry name" value="HMG_box_dom"/>
</dbReference>
<dbReference type="SUPFAM" id="SSF47095">
    <property type="entry name" value="HMG-box"/>
    <property type="match status" value="1"/>
</dbReference>
<dbReference type="Gene3D" id="1.10.30.10">
    <property type="entry name" value="High mobility group box domain"/>
    <property type="match status" value="1"/>
</dbReference>
<evidence type="ECO:0000313" key="6">
    <source>
        <dbReference type="EMBL" id="CAG8559606.1"/>
    </source>
</evidence>
<evidence type="ECO:0000256" key="3">
    <source>
        <dbReference type="PROSITE-ProRule" id="PRU00267"/>
    </source>
</evidence>
<feature type="compositionally biased region" description="Low complexity" evidence="4">
    <location>
        <begin position="10"/>
        <end position="22"/>
    </location>
</feature>
<keyword evidence="1 3" id="KW-0238">DNA-binding</keyword>
<dbReference type="Pfam" id="PF00505">
    <property type="entry name" value="HMG_box"/>
    <property type="match status" value="1"/>
</dbReference>
<evidence type="ECO:0000313" key="7">
    <source>
        <dbReference type="Proteomes" id="UP000789739"/>
    </source>
</evidence>
<evidence type="ECO:0000256" key="4">
    <source>
        <dbReference type="SAM" id="MobiDB-lite"/>
    </source>
</evidence>
<dbReference type="GO" id="GO:0000978">
    <property type="term" value="F:RNA polymerase II cis-regulatory region sequence-specific DNA binding"/>
    <property type="evidence" value="ECO:0007669"/>
    <property type="project" value="TreeGrafter"/>
</dbReference>
<dbReference type="InterPro" id="IPR036910">
    <property type="entry name" value="HMG_box_dom_sf"/>
</dbReference>
<evidence type="ECO:0000259" key="5">
    <source>
        <dbReference type="PROSITE" id="PS50118"/>
    </source>
</evidence>
<dbReference type="Proteomes" id="UP000789739">
    <property type="component" value="Unassembled WGS sequence"/>
</dbReference>
<gene>
    <name evidence="6" type="ORF">PBRASI_LOCUS5520</name>
</gene>
<evidence type="ECO:0000256" key="2">
    <source>
        <dbReference type="ARBA" id="ARBA00023163"/>
    </source>
</evidence>
<dbReference type="EMBL" id="CAJVPI010000651">
    <property type="protein sequence ID" value="CAG8559606.1"/>
    <property type="molecule type" value="Genomic_DNA"/>
</dbReference>
<dbReference type="GO" id="GO:0001228">
    <property type="term" value="F:DNA-binding transcription activator activity, RNA polymerase II-specific"/>
    <property type="evidence" value="ECO:0007669"/>
    <property type="project" value="TreeGrafter"/>
</dbReference>
<dbReference type="PANTHER" id="PTHR10270:SF161">
    <property type="entry name" value="SEX-DETERMINING REGION Y PROTEIN"/>
    <property type="match status" value="1"/>
</dbReference>
<dbReference type="InterPro" id="IPR050140">
    <property type="entry name" value="SRY-related_HMG-box_TF-like"/>
</dbReference>
<sequence length="221" mass="26010">MCSQSVPDESTSTSSAASSPSPPSLTAILFNFSKTLTPFECDLLRNPPYDLTISLESLLDPMRKRRRNYIRNNSLPPRPRNSWLIFRQDFESRLRIRYPNGLYSIQDVSKIAGKDWRRQSQIVKQYFNVLAKLVRQQHKCVYPDYAYRPQKKQRKAENKWLFKVMDKDNFVRCEKREDIANERNIEAGNDGLMINLDDYDFSDDIRTDDIDVSQLPTLLYR</sequence>
<reference evidence="6" key="1">
    <citation type="submission" date="2021-06" db="EMBL/GenBank/DDBJ databases">
        <authorList>
            <person name="Kallberg Y."/>
            <person name="Tangrot J."/>
            <person name="Rosling A."/>
        </authorList>
    </citation>
    <scope>NUCLEOTIDE SEQUENCE</scope>
    <source>
        <strain evidence="6">BR232B</strain>
    </source>
</reference>
<name>A0A9N9FV32_9GLOM</name>
<accession>A0A9N9FV32</accession>
<comment type="caution">
    <text evidence="6">The sequence shown here is derived from an EMBL/GenBank/DDBJ whole genome shotgun (WGS) entry which is preliminary data.</text>
</comment>
<evidence type="ECO:0000256" key="1">
    <source>
        <dbReference type="ARBA" id="ARBA00023125"/>
    </source>
</evidence>
<keyword evidence="2" id="KW-0804">Transcription</keyword>
<dbReference type="CDD" id="cd01389">
    <property type="entry name" value="HMG-box_ROX1-like"/>
    <property type="match status" value="1"/>
</dbReference>
<dbReference type="GO" id="GO:0005634">
    <property type="term" value="C:nucleus"/>
    <property type="evidence" value="ECO:0007669"/>
    <property type="project" value="UniProtKB-UniRule"/>
</dbReference>
<dbReference type="GO" id="GO:0030154">
    <property type="term" value="P:cell differentiation"/>
    <property type="evidence" value="ECO:0007669"/>
    <property type="project" value="TreeGrafter"/>
</dbReference>
<dbReference type="SMART" id="SM00398">
    <property type="entry name" value="HMG"/>
    <property type="match status" value="1"/>
</dbReference>
<organism evidence="6 7">
    <name type="scientific">Paraglomus brasilianum</name>
    <dbReference type="NCBI Taxonomy" id="144538"/>
    <lineage>
        <taxon>Eukaryota</taxon>
        <taxon>Fungi</taxon>
        <taxon>Fungi incertae sedis</taxon>
        <taxon>Mucoromycota</taxon>
        <taxon>Glomeromycotina</taxon>
        <taxon>Glomeromycetes</taxon>
        <taxon>Paraglomerales</taxon>
        <taxon>Paraglomeraceae</taxon>
        <taxon>Paraglomus</taxon>
    </lineage>
</organism>
<dbReference type="OrthoDB" id="6247875at2759"/>
<dbReference type="PANTHER" id="PTHR10270">
    <property type="entry name" value="SOX TRANSCRIPTION FACTOR"/>
    <property type="match status" value="1"/>
</dbReference>
<feature type="DNA-binding region" description="HMG box" evidence="3">
    <location>
        <begin position="76"/>
        <end position="146"/>
    </location>
</feature>
<feature type="region of interest" description="Disordered" evidence="4">
    <location>
        <begin position="1"/>
        <end position="22"/>
    </location>
</feature>
<dbReference type="PROSITE" id="PS50118">
    <property type="entry name" value="HMG_BOX_2"/>
    <property type="match status" value="1"/>
</dbReference>
<keyword evidence="3" id="KW-0539">Nucleus</keyword>
<protein>
    <submittedName>
        <fullName evidence="6">4409_t:CDS:1</fullName>
    </submittedName>
</protein>
<keyword evidence="7" id="KW-1185">Reference proteome</keyword>
<feature type="domain" description="HMG box" evidence="5">
    <location>
        <begin position="76"/>
        <end position="146"/>
    </location>
</feature>
<dbReference type="AlphaFoldDB" id="A0A9N9FV32"/>
<proteinExistence type="predicted"/>